<dbReference type="Pfam" id="PF00069">
    <property type="entry name" value="Pkinase"/>
    <property type="match status" value="1"/>
</dbReference>
<evidence type="ECO:0000256" key="1">
    <source>
        <dbReference type="ARBA" id="ARBA00022527"/>
    </source>
</evidence>
<evidence type="ECO:0000313" key="8">
    <source>
        <dbReference type="Proteomes" id="UP001558652"/>
    </source>
</evidence>
<feature type="non-terminal residue" evidence="7">
    <location>
        <position position="1"/>
    </location>
</feature>
<dbReference type="AlphaFoldDB" id="A0ABD0Y6T8"/>
<dbReference type="PIRSF" id="PIRSF000654">
    <property type="entry name" value="Integrin-linked_kinase"/>
    <property type="match status" value="1"/>
</dbReference>
<feature type="domain" description="Protein kinase" evidence="6">
    <location>
        <begin position="1"/>
        <end position="237"/>
    </location>
</feature>
<dbReference type="EMBL" id="JBFDAA010000013">
    <property type="protein sequence ID" value="KAL1122916.1"/>
    <property type="molecule type" value="Genomic_DNA"/>
</dbReference>
<comment type="caution">
    <text evidence="7">The sequence shown here is derived from an EMBL/GenBank/DDBJ whole genome shotgun (WGS) entry which is preliminary data.</text>
</comment>
<name>A0ABD0Y6T8_9HEMI</name>
<dbReference type="PROSITE" id="PS00108">
    <property type="entry name" value="PROTEIN_KINASE_ST"/>
    <property type="match status" value="1"/>
</dbReference>
<dbReference type="SUPFAM" id="SSF56112">
    <property type="entry name" value="Protein kinase-like (PK-like)"/>
    <property type="match status" value="1"/>
</dbReference>
<dbReference type="PROSITE" id="PS50011">
    <property type="entry name" value="PROTEIN_KINASE_DOM"/>
    <property type="match status" value="1"/>
</dbReference>
<gene>
    <name evidence="7" type="ORF">AAG570_003241</name>
</gene>
<evidence type="ECO:0000256" key="5">
    <source>
        <dbReference type="ARBA" id="ARBA00022840"/>
    </source>
</evidence>
<keyword evidence="3" id="KW-0547">Nucleotide-binding</keyword>
<keyword evidence="1" id="KW-0723">Serine/threonine-protein kinase</keyword>
<evidence type="ECO:0000313" key="7">
    <source>
        <dbReference type="EMBL" id="KAL1122916.1"/>
    </source>
</evidence>
<accession>A0ABD0Y6T8</accession>
<evidence type="ECO:0000256" key="4">
    <source>
        <dbReference type="ARBA" id="ARBA00022777"/>
    </source>
</evidence>
<keyword evidence="2" id="KW-0808">Transferase</keyword>
<dbReference type="SMART" id="SM00220">
    <property type="entry name" value="S_TKc"/>
    <property type="match status" value="1"/>
</dbReference>
<dbReference type="InterPro" id="IPR011009">
    <property type="entry name" value="Kinase-like_dom_sf"/>
</dbReference>
<evidence type="ECO:0000259" key="6">
    <source>
        <dbReference type="PROSITE" id="PS50011"/>
    </source>
</evidence>
<dbReference type="PANTHER" id="PTHR24346:SF82">
    <property type="entry name" value="KP78A-RELATED"/>
    <property type="match status" value="1"/>
</dbReference>
<organism evidence="7 8">
    <name type="scientific">Ranatra chinensis</name>
    <dbReference type="NCBI Taxonomy" id="642074"/>
    <lineage>
        <taxon>Eukaryota</taxon>
        <taxon>Metazoa</taxon>
        <taxon>Ecdysozoa</taxon>
        <taxon>Arthropoda</taxon>
        <taxon>Hexapoda</taxon>
        <taxon>Insecta</taxon>
        <taxon>Pterygota</taxon>
        <taxon>Neoptera</taxon>
        <taxon>Paraneoptera</taxon>
        <taxon>Hemiptera</taxon>
        <taxon>Heteroptera</taxon>
        <taxon>Panheteroptera</taxon>
        <taxon>Nepomorpha</taxon>
        <taxon>Nepidae</taxon>
        <taxon>Ranatrinae</taxon>
        <taxon>Ranatra</taxon>
    </lineage>
</organism>
<reference evidence="7 8" key="1">
    <citation type="submission" date="2024-07" db="EMBL/GenBank/DDBJ databases">
        <title>Chromosome-level genome assembly of the water stick insect Ranatra chinensis (Heteroptera: Nepidae).</title>
        <authorList>
            <person name="Liu X."/>
        </authorList>
    </citation>
    <scope>NUCLEOTIDE SEQUENCE [LARGE SCALE GENOMIC DNA]</scope>
    <source>
        <strain evidence="7">Cailab_2021Rc</strain>
        <tissue evidence="7">Muscle</tissue>
    </source>
</reference>
<proteinExistence type="predicted"/>
<dbReference type="FunFam" id="1.10.510.10:FF:000571">
    <property type="entry name" value="Maternal embryonic leucine zipper kinase"/>
    <property type="match status" value="1"/>
</dbReference>
<keyword evidence="8" id="KW-1185">Reference proteome</keyword>
<dbReference type="PANTHER" id="PTHR24346">
    <property type="entry name" value="MAP/MICROTUBULE AFFINITY-REGULATING KINASE"/>
    <property type="match status" value="1"/>
</dbReference>
<evidence type="ECO:0000256" key="2">
    <source>
        <dbReference type="ARBA" id="ARBA00022679"/>
    </source>
</evidence>
<dbReference type="InterPro" id="IPR008271">
    <property type="entry name" value="Ser/Thr_kinase_AS"/>
</dbReference>
<dbReference type="Gene3D" id="1.10.510.10">
    <property type="entry name" value="Transferase(Phosphotransferase) domain 1"/>
    <property type="match status" value="1"/>
</dbReference>
<dbReference type="Proteomes" id="UP001558652">
    <property type="component" value="Unassembled WGS sequence"/>
</dbReference>
<sequence length="259" mass="30212">NLACKVTDTSSAPYDFVHKFLPREIQVLSRVRHPHIVHVHSILQRKSKFFVFMRQAERGDLLDFLKRAGAVEERLSRLWCRQLALALQYLHTMDIVHRDVKCENVLITQSLNAKLADFGFARWCRWVDDAKGGLSETFCGSYAYVAPEVVKGKPYDPKMSDVWALGCVAFVMVNRAVPFEADNIRHAYEQQMSRTIKYKKKAYSQITPQLKIFIFNMLDPDLKTRWTIEEAVNSDWFSMDPRYVHSLSILNVFRIYPFI</sequence>
<keyword evidence="5" id="KW-0067">ATP-binding</keyword>
<dbReference type="GO" id="GO:0004674">
    <property type="term" value="F:protein serine/threonine kinase activity"/>
    <property type="evidence" value="ECO:0007669"/>
    <property type="project" value="UniProtKB-KW"/>
</dbReference>
<dbReference type="InterPro" id="IPR000719">
    <property type="entry name" value="Prot_kinase_dom"/>
</dbReference>
<keyword evidence="4" id="KW-0418">Kinase</keyword>
<dbReference type="GO" id="GO:0005524">
    <property type="term" value="F:ATP binding"/>
    <property type="evidence" value="ECO:0007669"/>
    <property type="project" value="UniProtKB-KW"/>
</dbReference>
<protein>
    <recommendedName>
        <fullName evidence="6">Protein kinase domain-containing protein</fullName>
    </recommendedName>
</protein>
<evidence type="ECO:0000256" key="3">
    <source>
        <dbReference type="ARBA" id="ARBA00022741"/>
    </source>
</evidence>